<reference evidence="1 2" key="1">
    <citation type="journal article" date="2016" name="Mol. Biol. Evol.">
        <title>Comparative Genomics of Early-Diverging Mushroom-Forming Fungi Provides Insights into the Origins of Lignocellulose Decay Capabilities.</title>
        <authorList>
            <person name="Nagy L.G."/>
            <person name="Riley R."/>
            <person name="Tritt A."/>
            <person name="Adam C."/>
            <person name="Daum C."/>
            <person name="Floudas D."/>
            <person name="Sun H."/>
            <person name="Yadav J.S."/>
            <person name="Pangilinan J."/>
            <person name="Larsson K.H."/>
            <person name="Matsuura K."/>
            <person name="Barry K."/>
            <person name="Labutti K."/>
            <person name="Kuo R."/>
            <person name="Ohm R.A."/>
            <person name="Bhattacharya S.S."/>
            <person name="Shirouzu T."/>
            <person name="Yoshinaga Y."/>
            <person name="Martin F.M."/>
            <person name="Grigoriev I.V."/>
            <person name="Hibbett D.S."/>
        </authorList>
    </citation>
    <scope>NUCLEOTIDE SEQUENCE [LARGE SCALE GENOMIC DNA]</scope>
    <source>
        <strain evidence="1 2">HHB12029</strain>
    </source>
</reference>
<dbReference type="Pfam" id="PF00657">
    <property type="entry name" value="Lipase_GDSL"/>
    <property type="match status" value="1"/>
</dbReference>
<dbReference type="OrthoDB" id="10265800at2759"/>
<dbReference type="AlphaFoldDB" id="A0A165JIL8"/>
<dbReference type="PANTHER" id="PTHR21325">
    <property type="entry name" value="PHOSPHOLIPASE B, PLB1"/>
    <property type="match status" value="1"/>
</dbReference>
<proteinExistence type="predicted"/>
<dbReference type="Proteomes" id="UP000077266">
    <property type="component" value="Unassembled WGS sequence"/>
</dbReference>
<keyword evidence="2" id="KW-1185">Reference proteome</keyword>
<dbReference type="Gene3D" id="3.40.50.1110">
    <property type="entry name" value="SGNH hydrolase"/>
    <property type="match status" value="1"/>
</dbReference>
<dbReference type="InParanoid" id="A0A165JIL8"/>
<sequence>MTCFQPQRCLGYNQPRGLQSLVDSCLPLSQYSMTPLIVLAAFATLATSTSVPFGKRTTAASITVTSLTQCPDIAPRSSAAQSVHDLRPDDFSVVMAVGDSITAGALAKGRQITNDTLSEWRGVSFGGGGDNGALTIPNLIKYYSPTLQGGAVGHHGAEGCDAGKSAALLRTSWDPPVDQLDGALSGAYSSNLLHMVKASDYLVPQVEARNISASAFKYLNLQIGTNELCQVCPGSMSPLTPAGADAFEKNVRVAMEYVRTHIPNTVVNVMGQLHVSDIYALTLNQPYCSKIVPLPHVNFECACALLPGLSGDVTRALMDDLQTEFDARLLKIVQDYQRKNYTDFAAIWQPLPVPLAQYPIYALSDVDCFHPSEKFHGVLAAAGWNRLTLNATARTETIKWQDVPTLRCLDEADRISTNGTLDQ</sequence>
<accession>A0A165JIL8</accession>
<name>A0A165JIL8_EXIGL</name>
<protein>
    <recommendedName>
        <fullName evidence="3">SGNH hydrolase</fullName>
    </recommendedName>
</protein>
<evidence type="ECO:0000313" key="1">
    <source>
        <dbReference type="EMBL" id="KZV94895.1"/>
    </source>
</evidence>
<organism evidence="1 2">
    <name type="scientific">Exidia glandulosa HHB12029</name>
    <dbReference type="NCBI Taxonomy" id="1314781"/>
    <lineage>
        <taxon>Eukaryota</taxon>
        <taxon>Fungi</taxon>
        <taxon>Dikarya</taxon>
        <taxon>Basidiomycota</taxon>
        <taxon>Agaricomycotina</taxon>
        <taxon>Agaricomycetes</taxon>
        <taxon>Auriculariales</taxon>
        <taxon>Exidiaceae</taxon>
        <taxon>Exidia</taxon>
    </lineage>
</organism>
<dbReference type="EMBL" id="KV425966">
    <property type="protein sequence ID" value="KZV94895.1"/>
    <property type="molecule type" value="Genomic_DNA"/>
</dbReference>
<gene>
    <name evidence="1" type="ORF">EXIGLDRAFT_822335</name>
</gene>
<dbReference type="InterPro" id="IPR038885">
    <property type="entry name" value="PLB1"/>
</dbReference>
<dbReference type="GO" id="GO:0004620">
    <property type="term" value="F:phospholipase activity"/>
    <property type="evidence" value="ECO:0007669"/>
    <property type="project" value="InterPro"/>
</dbReference>
<dbReference type="SUPFAM" id="SSF52266">
    <property type="entry name" value="SGNH hydrolase"/>
    <property type="match status" value="1"/>
</dbReference>
<dbReference type="GO" id="GO:0006644">
    <property type="term" value="P:phospholipid metabolic process"/>
    <property type="evidence" value="ECO:0007669"/>
    <property type="project" value="TreeGrafter"/>
</dbReference>
<evidence type="ECO:0000313" key="2">
    <source>
        <dbReference type="Proteomes" id="UP000077266"/>
    </source>
</evidence>
<dbReference type="InterPro" id="IPR036514">
    <property type="entry name" value="SGNH_hydro_sf"/>
</dbReference>
<dbReference type="InterPro" id="IPR001087">
    <property type="entry name" value="GDSL"/>
</dbReference>
<evidence type="ECO:0008006" key="3">
    <source>
        <dbReference type="Google" id="ProtNLM"/>
    </source>
</evidence>
<dbReference type="PANTHER" id="PTHR21325:SF31">
    <property type="entry name" value="GH22081P-RELATED"/>
    <property type="match status" value="1"/>
</dbReference>
<dbReference type="STRING" id="1314781.A0A165JIL8"/>